<feature type="region of interest" description="Disordered" evidence="1">
    <location>
        <begin position="88"/>
        <end position="234"/>
    </location>
</feature>
<feature type="region of interest" description="Disordered" evidence="1">
    <location>
        <begin position="314"/>
        <end position="349"/>
    </location>
</feature>
<feature type="region of interest" description="Disordered" evidence="1">
    <location>
        <begin position="1"/>
        <end position="40"/>
    </location>
</feature>
<keyword evidence="3" id="KW-1185">Reference proteome</keyword>
<proteinExistence type="predicted"/>
<dbReference type="RefSeq" id="WP_310028390.1">
    <property type="nucleotide sequence ID" value="NZ_JAVDRL010000001.1"/>
</dbReference>
<comment type="caution">
    <text evidence="2">The sequence shown here is derived from an EMBL/GenBank/DDBJ whole genome shotgun (WGS) entry which is preliminary data.</text>
</comment>
<accession>A0ABU1MTT1</accession>
<reference evidence="2 3" key="1">
    <citation type="submission" date="2023-07" db="EMBL/GenBank/DDBJ databases">
        <title>Sorghum-associated microbial communities from plants grown in Nebraska, USA.</title>
        <authorList>
            <person name="Schachtman D."/>
        </authorList>
    </citation>
    <scope>NUCLEOTIDE SEQUENCE [LARGE SCALE GENOMIC DNA]</scope>
    <source>
        <strain evidence="2 3">DS2154</strain>
    </source>
</reference>
<organism evidence="2 3">
    <name type="scientific">Caulobacter rhizosphaerae</name>
    <dbReference type="NCBI Taxonomy" id="2010972"/>
    <lineage>
        <taxon>Bacteria</taxon>
        <taxon>Pseudomonadati</taxon>
        <taxon>Pseudomonadota</taxon>
        <taxon>Alphaproteobacteria</taxon>
        <taxon>Caulobacterales</taxon>
        <taxon>Caulobacteraceae</taxon>
        <taxon>Caulobacter</taxon>
    </lineage>
</organism>
<protein>
    <submittedName>
        <fullName evidence="2">Membrane protein YccC</fullName>
    </submittedName>
</protein>
<feature type="compositionally biased region" description="Basic and acidic residues" evidence="1">
    <location>
        <begin position="1"/>
        <end position="15"/>
    </location>
</feature>
<feature type="compositionally biased region" description="Basic and acidic residues" evidence="1">
    <location>
        <begin position="167"/>
        <end position="192"/>
    </location>
</feature>
<sequence length="349" mass="37751">MSDAPWKDALKRARDPTPVPTRIAAAPSTAASPDPATLSPELARLMDERRALEARMAGLTAAGPNDPRYAVTPLDQRRAELARWSAGRDAARAVPASPVPTGRVAPPPVPFPVLRATPGEAPRGASNPLLRPTPGEAVRPTPGALPPDLRRAAASLPEMFERPTPPRTREKSGERSPGAADRDADPRAEAVRRLAAVAGGGRALRDAGRALRTPDERPRNGPGDPLDRRLERARDMLSRGRRAYAAAGRALDSAREAIPQDWVERARERIPGLGRADPYVRDTARKLAVAVGTIDELTDKADQMREMARDVRELREADAAHDDARRDRALERLKAKRADDARDKSEGGD</sequence>
<name>A0ABU1MTT1_9CAUL</name>
<evidence type="ECO:0000256" key="1">
    <source>
        <dbReference type="SAM" id="MobiDB-lite"/>
    </source>
</evidence>
<feature type="compositionally biased region" description="Low complexity" evidence="1">
    <location>
        <begin position="20"/>
        <end position="40"/>
    </location>
</feature>
<evidence type="ECO:0000313" key="3">
    <source>
        <dbReference type="Proteomes" id="UP001262754"/>
    </source>
</evidence>
<feature type="compositionally biased region" description="Basic and acidic residues" evidence="1">
    <location>
        <begin position="203"/>
        <end position="234"/>
    </location>
</feature>
<dbReference type="Proteomes" id="UP001262754">
    <property type="component" value="Unassembled WGS sequence"/>
</dbReference>
<gene>
    <name evidence="2" type="ORF">J2800_000213</name>
</gene>
<evidence type="ECO:0000313" key="2">
    <source>
        <dbReference type="EMBL" id="MDR6529498.1"/>
    </source>
</evidence>
<dbReference type="EMBL" id="JAVDRL010000001">
    <property type="protein sequence ID" value="MDR6529498.1"/>
    <property type="molecule type" value="Genomic_DNA"/>
</dbReference>